<feature type="transmembrane region" description="Helical" evidence="12">
    <location>
        <begin position="117"/>
        <end position="134"/>
    </location>
</feature>
<comment type="caution">
    <text evidence="13">The sequence shown here is derived from an EMBL/GenBank/DDBJ whole genome shotgun (WGS) entry which is preliminary data.</text>
</comment>
<dbReference type="GO" id="GO:0001405">
    <property type="term" value="C:PAM complex, Tim23 associated import motor"/>
    <property type="evidence" value="ECO:0007669"/>
    <property type="project" value="UniProtKB-UniRule"/>
</dbReference>
<keyword evidence="9 12" id="KW-0811">Translocation</keyword>
<keyword evidence="10 12" id="KW-0496">Mitochondrion</keyword>
<evidence type="ECO:0000256" key="9">
    <source>
        <dbReference type="ARBA" id="ARBA00023010"/>
    </source>
</evidence>
<evidence type="ECO:0000256" key="2">
    <source>
        <dbReference type="ARBA" id="ARBA00006837"/>
    </source>
</evidence>
<feature type="transmembrane region" description="Helical" evidence="12">
    <location>
        <begin position="154"/>
        <end position="180"/>
    </location>
</feature>
<evidence type="ECO:0000256" key="6">
    <source>
        <dbReference type="ARBA" id="ARBA00022927"/>
    </source>
</evidence>
<dbReference type="Pfam" id="PF08566">
    <property type="entry name" value="Pam17"/>
    <property type="match status" value="1"/>
</dbReference>
<keyword evidence="11 12" id="KW-0472">Membrane</keyword>
<evidence type="ECO:0000256" key="1">
    <source>
        <dbReference type="ARBA" id="ARBA00004448"/>
    </source>
</evidence>
<dbReference type="AlphaFoldDB" id="A0AA40F5W1"/>
<sequence>MLRSSLARPAALLLRSAACPYATSSTVSPFSLAAPNKAPIRAFSRKSVASKPTTSALVFIPRRAASTTRAHTPDAELDARAASAAAAAQKAAHPETVALDWNTFFKLRKTRRRIQQVSSVVLGLTSGTGAGMMLSTGSADALVSKVPLDPFVTLGLMTFSSATLGWLVGPVLGSVIFNLFHRRFKTQMAVKESQLFARIKKNRVDPTTSSASNPVPDYYGEKISSVAGYREWLKDQRAFVRKQNQPFL</sequence>
<evidence type="ECO:0000256" key="4">
    <source>
        <dbReference type="ARBA" id="ARBA00022692"/>
    </source>
</evidence>
<keyword evidence="3 12" id="KW-0813">Transport</keyword>
<evidence type="ECO:0000256" key="3">
    <source>
        <dbReference type="ARBA" id="ARBA00022448"/>
    </source>
</evidence>
<keyword evidence="4 12" id="KW-0812">Transmembrane</keyword>
<evidence type="ECO:0000313" key="14">
    <source>
        <dbReference type="Proteomes" id="UP001172155"/>
    </source>
</evidence>
<evidence type="ECO:0000256" key="10">
    <source>
        <dbReference type="ARBA" id="ARBA00023128"/>
    </source>
</evidence>
<dbReference type="Proteomes" id="UP001172155">
    <property type="component" value="Unassembled WGS sequence"/>
</dbReference>
<dbReference type="GO" id="GO:0030150">
    <property type="term" value="P:protein import into mitochondrial matrix"/>
    <property type="evidence" value="ECO:0007669"/>
    <property type="project" value="UniProtKB-UniRule"/>
</dbReference>
<keyword evidence="14" id="KW-1185">Reference proteome</keyword>
<comment type="function">
    <text evidence="12">Component of the PAM complex, a complex required for the translocation of transit peptide-containing proteins from the inner membrane into the mitochondrial matrix in an ATP-dependent manner.</text>
</comment>
<protein>
    <recommendedName>
        <fullName evidence="12">Presequence translocated-associated motor subunit PAM17</fullName>
    </recommendedName>
</protein>
<keyword evidence="6 12" id="KW-0653">Protein transport</keyword>
<dbReference type="InterPro" id="IPR013875">
    <property type="entry name" value="Pam17"/>
</dbReference>
<evidence type="ECO:0000256" key="7">
    <source>
        <dbReference type="ARBA" id="ARBA00022946"/>
    </source>
</evidence>
<evidence type="ECO:0000313" key="13">
    <source>
        <dbReference type="EMBL" id="KAK0751765.1"/>
    </source>
</evidence>
<comment type="subcellular location">
    <subcellularLocation>
        <location evidence="1 12">Mitochondrion inner membrane</location>
        <topology evidence="1 12">Multi-pass membrane protein</topology>
    </subcellularLocation>
</comment>
<accession>A0AA40F5W1</accession>
<organism evidence="13 14">
    <name type="scientific">Schizothecium vesticola</name>
    <dbReference type="NCBI Taxonomy" id="314040"/>
    <lineage>
        <taxon>Eukaryota</taxon>
        <taxon>Fungi</taxon>
        <taxon>Dikarya</taxon>
        <taxon>Ascomycota</taxon>
        <taxon>Pezizomycotina</taxon>
        <taxon>Sordariomycetes</taxon>
        <taxon>Sordariomycetidae</taxon>
        <taxon>Sordariales</taxon>
        <taxon>Schizotheciaceae</taxon>
        <taxon>Schizothecium</taxon>
    </lineage>
</organism>
<keyword evidence="5 12" id="KW-0999">Mitochondrion inner membrane</keyword>
<keyword evidence="7" id="KW-0809">Transit peptide</keyword>
<gene>
    <name evidence="13" type="ORF">B0T18DRAFT_426358</name>
</gene>
<reference evidence="13" key="1">
    <citation type="submission" date="2023-06" db="EMBL/GenBank/DDBJ databases">
        <title>Genome-scale phylogeny and comparative genomics of the fungal order Sordariales.</title>
        <authorList>
            <consortium name="Lawrence Berkeley National Laboratory"/>
            <person name="Hensen N."/>
            <person name="Bonometti L."/>
            <person name="Westerberg I."/>
            <person name="Brannstrom I.O."/>
            <person name="Guillou S."/>
            <person name="Cros-Aarteil S."/>
            <person name="Calhoun S."/>
            <person name="Haridas S."/>
            <person name="Kuo A."/>
            <person name="Mondo S."/>
            <person name="Pangilinan J."/>
            <person name="Riley R."/>
            <person name="LaButti K."/>
            <person name="Andreopoulos B."/>
            <person name="Lipzen A."/>
            <person name="Chen C."/>
            <person name="Yanf M."/>
            <person name="Daum C."/>
            <person name="Ng V."/>
            <person name="Clum A."/>
            <person name="Steindorff A."/>
            <person name="Ohm R."/>
            <person name="Martin F."/>
            <person name="Silar P."/>
            <person name="Natvig D."/>
            <person name="Lalanne C."/>
            <person name="Gautier V."/>
            <person name="Ament-velasquez S.L."/>
            <person name="Kruys A."/>
            <person name="Hutchinson M.I."/>
            <person name="Powell A.J."/>
            <person name="Barry K."/>
            <person name="Miller A.N."/>
            <person name="Grigoriev I.V."/>
            <person name="Debuchy R."/>
            <person name="Gladieux P."/>
            <person name="Thoren M.H."/>
            <person name="Johannesson H."/>
        </authorList>
    </citation>
    <scope>NUCLEOTIDE SEQUENCE</scope>
    <source>
        <strain evidence="13">SMH3187-1</strain>
    </source>
</reference>
<evidence type="ECO:0000256" key="12">
    <source>
        <dbReference type="RuleBase" id="RU367146"/>
    </source>
</evidence>
<dbReference type="PANTHER" id="PTHR28021">
    <property type="entry name" value="PRESEQUENCE TRANSLOCATED-ASSOCIATED MOTOR SUBUNIT PAM17, MITOCHONDRIAL"/>
    <property type="match status" value="1"/>
</dbReference>
<comment type="similarity">
    <text evidence="2 12">Belongs to the PAM17 family.</text>
</comment>
<keyword evidence="8 12" id="KW-1133">Transmembrane helix</keyword>
<evidence type="ECO:0000256" key="8">
    <source>
        <dbReference type="ARBA" id="ARBA00022989"/>
    </source>
</evidence>
<name>A0AA40F5W1_9PEZI</name>
<proteinExistence type="inferred from homology"/>
<evidence type="ECO:0000256" key="5">
    <source>
        <dbReference type="ARBA" id="ARBA00022792"/>
    </source>
</evidence>
<comment type="subunit">
    <text evidence="12">Component of the PAM complex.</text>
</comment>
<dbReference type="EMBL" id="JAUKUD010000002">
    <property type="protein sequence ID" value="KAK0751765.1"/>
    <property type="molecule type" value="Genomic_DNA"/>
</dbReference>
<dbReference type="PANTHER" id="PTHR28021:SF1">
    <property type="entry name" value="PRESEQUENCE TRANSLOCATED-ASSOCIATED MOTOR SUBUNIT PAM17, MITOCHONDRIAL"/>
    <property type="match status" value="1"/>
</dbReference>
<evidence type="ECO:0000256" key="11">
    <source>
        <dbReference type="ARBA" id="ARBA00023136"/>
    </source>
</evidence>